<feature type="compositionally biased region" description="Basic and acidic residues" evidence="1">
    <location>
        <begin position="68"/>
        <end position="90"/>
    </location>
</feature>
<accession>A0A1W1UQ95</accession>
<feature type="region of interest" description="Disordered" evidence="1">
    <location>
        <begin position="1"/>
        <end position="94"/>
    </location>
</feature>
<keyword evidence="3" id="KW-1185">Reference proteome</keyword>
<organism evidence="2 3">
    <name type="scientific">Deinococcus hopiensis KR-140</name>
    <dbReference type="NCBI Taxonomy" id="695939"/>
    <lineage>
        <taxon>Bacteria</taxon>
        <taxon>Thermotogati</taxon>
        <taxon>Deinococcota</taxon>
        <taxon>Deinococci</taxon>
        <taxon>Deinococcales</taxon>
        <taxon>Deinococcaceae</taxon>
        <taxon>Deinococcus</taxon>
    </lineage>
</organism>
<protein>
    <submittedName>
        <fullName evidence="2">Uncharacterized protein</fullName>
    </submittedName>
</protein>
<name>A0A1W1UQ95_9DEIO</name>
<feature type="compositionally biased region" description="Basic and acidic residues" evidence="1">
    <location>
        <begin position="167"/>
        <end position="181"/>
    </location>
</feature>
<dbReference type="EMBL" id="FWWU01000006">
    <property type="protein sequence ID" value="SMB83240.1"/>
    <property type="molecule type" value="Genomic_DNA"/>
</dbReference>
<gene>
    <name evidence="2" type="ORF">SAMN00790413_04323</name>
</gene>
<evidence type="ECO:0000313" key="2">
    <source>
        <dbReference type="EMBL" id="SMB83240.1"/>
    </source>
</evidence>
<dbReference type="AlphaFoldDB" id="A0A1W1UQ95"/>
<dbReference type="Proteomes" id="UP000192582">
    <property type="component" value="Unassembled WGS sequence"/>
</dbReference>
<reference evidence="2 3" key="1">
    <citation type="submission" date="2017-04" db="EMBL/GenBank/DDBJ databases">
        <authorList>
            <person name="Afonso C.L."/>
            <person name="Miller P.J."/>
            <person name="Scott M.A."/>
            <person name="Spackman E."/>
            <person name="Goraichik I."/>
            <person name="Dimitrov K.M."/>
            <person name="Suarez D.L."/>
            <person name="Swayne D.E."/>
        </authorList>
    </citation>
    <scope>NUCLEOTIDE SEQUENCE [LARGE SCALE GENOMIC DNA]</scope>
    <source>
        <strain evidence="2 3">KR-140</strain>
    </source>
</reference>
<proteinExistence type="predicted"/>
<evidence type="ECO:0000256" key="1">
    <source>
        <dbReference type="SAM" id="MobiDB-lite"/>
    </source>
</evidence>
<feature type="region of interest" description="Disordered" evidence="1">
    <location>
        <begin position="128"/>
        <end position="181"/>
    </location>
</feature>
<sequence>MHLKPTEGPTQKPSCPPCTPPPGTRPTERKARIAQPLGEPHGRCSRQGVASLSHLAARRGHRPPARRAASERHGDRLARRARRVPADWKKGSPRLGAWRLGRATPVNHLGPRPVGSGSRFIRDAVTGHPERTCNAAPQKGAGKTVTQRRGSTGADGADNPQTVSPLERSRLGAGERDGRDARCPIATFMPDARRFVGVPA</sequence>
<feature type="compositionally biased region" description="Basic residues" evidence="1">
    <location>
        <begin position="56"/>
        <end position="65"/>
    </location>
</feature>
<evidence type="ECO:0000313" key="3">
    <source>
        <dbReference type="Proteomes" id="UP000192582"/>
    </source>
</evidence>
<feature type="compositionally biased region" description="Pro residues" evidence="1">
    <location>
        <begin position="14"/>
        <end position="24"/>
    </location>
</feature>